<dbReference type="NCBIfam" id="NF041521">
    <property type="entry name" value="HhoA_HhoB_HtrA"/>
    <property type="match status" value="1"/>
</dbReference>
<organism evidence="5 6">
    <name type="scientific">Pelatocladus maniniholoensis HA4357-MV3</name>
    <dbReference type="NCBI Taxonomy" id="1117104"/>
    <lineage>
        <taxon>Bacteria</taxon>
        <taxon>Bacillati</taxon>
        <taxon>Cyanobacteriota</taxon>
        <taxon>Cyanophyceae</taxon>
        <taxon>Nostocales</taxon>
        <taxon>Nostocaceae</taxon>
        <taxon>Pelatocladus</taxon>
    </lineage>
</organism>
<dbReference type="Gene3D" id="2.30.42.10">
    <property type="match status" value="1"/>
</dbReference>
<dbReference type="Pfam" id="PF13180">
    <property type="entry name" value="PDZ_2"/>
    <property type="match status" value="1"/>
</dbReference>
<keyword evidence="2" id="KW-0645">Protease</keyword>
<evidence type="ECO:0000256" key="1">
    <source>
        <dbReference type="ARBA" id="ARBA00010541"/>
    </source>
</evidence>
<dbReference type="InterPro" id="IPR001478">
    <property type="entry name" value="PDZ"/>
</dbReference>
<proteinExistence type="inferred from homology"/>
<dbReference type="InterPro" id="IPR001940">
    <property type="entry name" value="Peptidase_S1C"/>
</dbReference>
<dbReference type="SUPFAM" id="SSF50494">
    <property type="entry name" value="Trypsin-like serine proteases"/>
    <property type="match status" value="1"/>
</dbReference>
<evidence type="ECO:0000259" key="4">
    <source>
        <dbReference type="PROSITE" id="PS50106"/>
    </source>
</evidence>
<keyword evidence="3" id="KW-0378">Hydrolase</keyword>
<evidence type="ECO:0000313" key="5">
    <source>
        <dbReference type="EMBL" id="MBW4434861.1"/>
    </source>
</evidence>
<reference evidence="5" key="2">
    <citation type="journal article" date="2022" name="Microbiol. Resour. Announc.">
        <title>Metagenome Sequencing to Explore Phylogenomics of Terrestrial Cyanobacteria.</title>
        <authorList>
            <person name="Ward R.D."/>
            <person name="Stajich J.E."/>
            <person name="Johansen J.R."/>
            <person name="Huntemann M."/>
            <person name="Clum A."/>
            <person name="Foster B."/>
            <person name="Foster B."/>
            <person name="Roux S."/>
            <person name="Palaniappan K."/>
            <person name="Varghese N."/>
            <person name="Mukherjee S."/>
            <person name="Reddy T.B.K."/>
            <person name="Daum C."/>
            <person name="Copeland A."/>
            <person name="Chen I.A."/>
            <person name="Ivanova N.N."/>
            <person name="Kyrpides N.C."/>
            <person name="Shapiro N."/>
            <person name="Eloe-Fadrosh E.A."/>
            <person name="Pietrasiak N."/>
        </authorList>
    </citation>
    <scope>NUCLEOTIDE SEQUENCE</scope>
    <source>
        <strain evidence="5">HA4357-MV3</strain>
    </source>
</reference>
<gene>
    <name evidence="5" type="ORF">KME28_24885</name>
</gene>
<dbReference type="Gene3D" id="2.40.10.120">
    <property type="match status" value="1"/>
</dbReference>
<comment type="similarity">
    <text evidence="1">Belongs to the peptidase S1C family.</text>
</comment>
<dbReference type="EMBL" id="JAHHHW010000143">
    <property type="protein sequence ID" value="MBW4434861.1"/>
    <property type="molecule type" value="Genomic_DNA"/>
</dbReference>
<evidence type="ECO:0000256" key="2">
    <source>
        <dbReference type="ARBA" id="ARBA00022670"/>
    </source>
</evidence>
<dbReference type="PRINTS" id="PR00834">
    <property type="entry name" value="PROTEASES2C"/>
</dbReference>
<dbReference type="Proteomes" id="UP000813215">
    <property type="component" value="Unassembled WGS sequence"/>
</dbReference>
<dbReference type="GO" id="GO:0006508">
    <property type="term" value="P:proteolysis"/>
    <property type="evidence" value="ECO:0007669"/>
    <property type="project" value="UniProtKB-KW"/>
</dbReference>
<dbReference type="PROSITE" id="PS50106">
    <property type="entry name" value="PDZ"/>
    <property type="match status" value="1"/>
</dbReference>
<dbReference type="SUPFAM" id="SSF50156">
    <property type="entry name" value="PDZ domain-like"/>
    <property type="match status" value="1"/>
</dbReference>
<dbReference type="Pfam" id="PF13365">
    <property type="entry name" value="Trypsin_2"/>
    <property type="match status" value="1"/>
</dbReference>
<protein>
    <submittedName>
        <fullName evidence="5">Trypsin-like peptidase domain-containing protein</fullName>
    </submittedName>
</protein>
<evidence type="ECO:0000313" key="6">
    <source>
        <dbReference type="Proteomes" id="UP000813215"/>
    </source>
</evidence>
<reference evidence="5" key="1">
    <citation type="submission" date="2021-05" db="EMBL/GenBank/DDBJ databases">
        <authorList>
            <person name="Pietrasiak N."/>
            <person name="Ward R."/>
            <person name="Stajich J.E."/>
            <person name="Kurbessoian T."/>
        </authorList>
    </citation>
    <scope>NUCLEOTIDE SEQUENCE</scope>
    <source>
        <strain evidence="5">HA4357-MV3</strain>
    </source>
</reference>
<dbReference type="GO" id="GO:0004252">
    <property type="term" value="F:serine-type endopeptidase activity"/>
    <property type="evidence" value="ECO:0007669"/>
    <property type="project" value="InterPro"/>
</dbReference>
<dbReference type="InterPro" id="IPR048172">
    <property type="entry name" value="HhoA_HhoB_HtrA-like"/>
</dbReference>
<sequence>MRFSQLPRSIRQLGTHVLAIILGVVLTVGTLQVSPSQADPAPKQVTNDTSQLIAQKQSPATAAIGNSSFVTAAVNRVGAAVVRIDTERTVTRRLPDIYDDPFFRRFFGETLPQQLPPEQLRGLGSGFIIDKSGFVMTNAHVVDNADKVTVRLKDGRTFEGKVQGVDEVTDLAIVKINAGGDLPVAPLGSSSNVQVGDWAIAVGNPLGFDNTVTLGIVSTLRRSSAQVGIPDKRLDFIQTDAAINPGNSGGPLLNDRGEVIGINTAIRADAMGIGFAIPIDKAKQITAQLQRGGKVVHPYLGVQMVSLTSELAKESNNDPNSQFLIPEVNGVLVMRVLPNSPAATAGIRRGDVITQIDGQGITSAEQLQNLVEDTRIGQVLQVKVQRGNQTQQLSIRTAELKGAS</sequence>
<dbReference type="AlphaFoldDB" id="A0A9E3LV70"/>
<feature type="domain" description="PDZ" evidence="4">
    <location>
        <begin position="286"/>
        <end position="388"/>
    </location>
</feature>
<dbReference type="PANTHER" id="PTHR22939">
    <property type="entry name" value="SERINE PROTEASE FAMILY S1C HTRA-RELATED"/>
    <property type="match status" value="1"/>
</dbReference>
<evidence type="ECO:0000256" key="3">
    <source>
        <dbReference type="ARBA" id="ARBA00022801"/>
    </source>
</evidence>
<comment type="caution">
    <text evidence="5">The sequence shown here is derived from an EMBL/GenBank/DDBJ whole genome shotgun (WGS) entry which is preliminary data.</text>
</comment>
<accession>A0A9E3LV70</accession>
<dbReference type="PANTHER" id="PTHR22939:SF129">
    <property type="entry name" value="SERINE PROTEASE HTRA2, MITOCHONDRIAL"/>
    <property type="match status" value="1"/>
</dbReference>
<dbReference type="SMART" id="SM00228">
    <property type="entry name" value="PDZ"/>
    <property type="match status" value="1"/>
</dbReference>
<dbReference type="InterPro" id="IPR036034">
    <property type="entry name" value="PDZ_sf"/>
</dbReference>
<name>A0A9E3LV70_9NOST</name>
<dbReference type="InterPro" id="IPR009003">
    <property type="entry name" value="Peptidase_S1_PA"/>
</dbReference>